<feature type="non-terminal residue" evidence="2">
    <location>
        <position position="1"/>
    </location>
</feature>
<name>A0A0K2VKD5_LEPSM</name>
<sequence length="101" mass="11658">TFNKYFYIILCIPRWFFGFLAAYPSVHVAAIHRSLIFFPLLLNVFQGSDGQHSIVLRAVLAFGGHLHRAMPAIRRLQTFSVAGHAHHFSRQNHHFEIFQTP</sequence>
<keyword evidence="1" id="KW-0812">Transmembrane</keyword>
<evidence type="ECO:0000313" key="2">
    <source>
        <dbReference type="EMBL" id="CDW50677.1"/>
    </source>
</evidence>
<feature type="transmembrane region" description="Helical" evidence="1">
    <location>
        <begin position="6"/>
        <end position="26"/>
    </location>
</feature>
<keyword evidence="1" id="KW-0472">Membrane</keyword>
<dbReference type="AlphaFoldDB" id="A0A0K2VKD5"/>
<reference evidence="2" key="1">
    <citation type="submission" date="2014-05" db="EMBL/GenBank/DDBJ databases">
        <authorList>
            <person name="Chronopoulou M."/>
        </authorList>
    </citation>
    <scope>NUCLEOTIDE SEQUENCE</scope>
    <source>
        <tissue evidence="2">Whole organism</tissue>
    </source>
</reference>
<evidence type="ECO:0000256" key="1">
    <source>
        <dbReference type="SAM" id="Phobius"/>
    </source>
</evidence>
<organism evidence="2">
    <name type="scientific">Lepeophtheirus salmonis</name>
    <name type="common">Salmon louse</name>
    <name type="synonym">Caligus salmonis</name>
    <dbReference type="NCBI Taxonomy" id="72036"/>
    <lineage>
        <taxon>Eukaryota</taxon>
        <taxon>Metazoa</taxon>
        <taxon>Ecdysozoa</taxon>
        <taxon>Arthropoda</taxon>
        <taxon>Crustacea</taxon>
        <taxon>Multicrustacea</taxon>
        <taxon>Hexanauplia</taxon>
        <taxon>Copepoda</taxon>
        <taxon>Siphonostomatoida</taxon>
        <taxon>Caligidae</taxon>
        <taxon>Lepeophtheirus</taxon>
    </lineage>
</organism>
<dbReference type="EMBL" id="HACA01033316">
    <property type="protein sequence ID" value="CDW50677.1"/>
    <property type="molecule type" value="Transcribed_RNA"/>
</dbReference>
<keyword evidence="1" id="KW-1133">Transmembrane helix</keyword>
<protein>
    <submittedName>
        <fullName evidence="2">Uncharacterized protein</fullName>
    </submittedName>
</protein>
<accession>A0A0K2VKD5</accession>
<proteinExistence type="predicted"/>